<dbReference type="PANTHER" id="PTHR45982">
    <property type="entry name" value="REGULATOR OF CHROMOSOME CONDENSATION"/>
    <property type="match status" value="1"/>
</dbReference>
<dbReference type="SUPFAM" id="SSF50985">
    <property type="entry name" value="RCC1/BLIP-II"/>
    <property type="match status" value="1"/>
</dbReference>
<dbReference type="GO" id="GO:0005737">
    <property type="term" value="C:cytoplasm"/>
    <property type="evidence" value="ECO:0007669"/>
    <property type="project" value="TreeGrafter"/>
</dbReference>
<organism evidence="2">
    <name type="scientific">Naegleria gruberi</name>
    <name type="common">Amoeba</name>
    <dbReference type="NCBI Taxonomy" id="5762"/>
    <lineage>
        <taxon>Eukaryota</taxon>
        <taxon>Discoba</taxon>
        <taxon>Heterolobosea</taxon>
        <taxon>Tetramitia</taxon>
        <taxon>Eutetramitia</taxon>
        <taxon>Vahlkampfiidae</taxon>
        <taxon>Naegleria</taxon>
    </lineage>
</organism>
<reference evidence="1 2" key="1">
    <citation type="journal article" date="2010" name="Cell">
        <title>The genome of Naegleria gruberi illuminates early eukaryotic versatility.</title>
        <authorList>
            <person name="Fritz-Laylin L.K."/>
            <person name="Prochnik S.E."/>
            <person name="Ginger M.L."/>
            <person name="Dacks J.B."/>
            <person name="Carpenter M.L."/>
            <person name="Field M.C."/>
            <person name="Kuo A."/>
            <person name="Paredez A."/>
            <person name="Chapman J."/>
            <person name="Pham J."/>
            <person name="Shu S."/>
            <person name="Neupane R."/>
            <person name="Cipriano M."/>
            <person name="Mancuso J."/>
            <person name="Tu H."/>
            <person name="Salamov A."/>
            <person name="Lindquist E."/>
            <person name="Shapiro H."/>
            <person name="Lucas S."/>
            <person name="Grigoriev I.V."/>
            <person name="Cande W.Z."/>
            <person name="Fulton C."/>
            <person name="Rokhsar D.S."/>
            <person name="Dawson S.C."/>
        </authorList>
    </citation>
    <scope>NUCLEOTIDE SEQUENCE [LARGE SCALE GENOMIC DNA]</scope>
    <source>
        <strain evidence="1 2">NEG-M</strain>
    </source>
</reference>
<protein>
    <submittedName>
        <fullName evidence="1">Uncharacterized protein</fullName>
    </submittedName>
</protein>
<accession>D2VZZ2</accession>
<dbReference type="InterPro" id="IPR051553">
    <property type="entry name" value="Ran_GTPase-activating"/>
</dbReference>
<dbReference type="GO" id="GO:0005085">
    <property type="term" value="F:guanyl-nucleotide exchange factor activity"/>
    <property type="evidence" value="ECO:0007669"/>
    <property type="project" value="TreeGrafter"/>
</dbReference>
<keyword evidence="2" id="KW-1185">Reference proteome</keyword>
<dbReference type="KEGG" id="ngr:NAEGRDRAFT_81883"/>
<dbReference type="RefSeq" id="XP_002670399.1">
    <property type="nucleotide sequence ID" value="XM_002670353.1"/>
</dbReference>
<proteinExistence type="predicted"/>
<dbReference type="Gene3D" id="2.130.10.30">
    <property type="entry name" value="Regulator of chromosome condensation 1/beta-lactamase-inhibitor protein II"/>
    <property type="match status" value="1"/>
</dbReference>
<name>D2VZZ2_NAEGR</name>
<dbReference type="Proteomes" id="UP000006671">
    <property type="component" value="Unassembled WGS sequence"/>
</dbReference>
<evidence type="ECO:0000313" key="1">
    <source>
        <dbReference type="EMBL" id="EFC37655.1"/>
    </source>
</evidence>
<dbReference type="InParanoid" id="D2VZZ2"/>
<dbReference type="AlphaFoldDB" id="D2VZZ2"/>
<dbReference type="EMBL" id="GG738916">
    <property type="protein sequence ID" value="EFC37655.1"/>
    <property type="molecule type" value="Genomic_DNA"/>
</dbReference>
<dbReference type="GeneID" id="8857564"/>
<dbReference type="VEuPathDB" id="AmoebaDB:NAEGRDRAFT_81883"/>
<evidence type="ECO:0000313" key="2">
    <source>
        <dbReference type="Proteomes" id="UP000006671"/>
    </source>
</evidence>
<sequence length="274" mass="31485">MNQFTIHHVDQVVDDETEPNNTAFGINSSKSQFVYGCGDGFWKKQSDIITVTKLNDTCFDKIDYLQNYLINDKIIKFKSQDQLCIFLTRKGYVYKMGNCSFINNISNIPTLIKFNNLNTSDKIIDFAIGKEHVVFLSKLNSIFGIGNNEHGQLAIIAKKSNDVAVNLLQNTNLEKLKVNKIFVTFHLTFFTTFENELYVCGMNEYSQSFQPFVIESIVNGKLHVEDYFTLNNFMNVTKLVNKNIEDIKDIKCNGRTSFIIFNDSSIVNSRLYFN</sequence>
<gene>
    <name evidence="1" type="ORF">NAEGRDRAFT_81883</name>
</gene>
<dbReference type="PANTHER" id="PTHR45982:SF1">
    <property type="entry name" value="REGULATOR OF CHROMOSOME CONDENSATION"/>
    <property type="match status" value="1"/>
</dbReference>
<dbReference type="InterPro" id="IPR009091">
    <property type="entry name" value="RCC1/BLIP-II"/>
</dbReference>